<dbReference type="InterPro" id="IPR015867">
    <property type="entry name" value="N-reg_PII/ATP_PRibTrfase_C"/>
</dbReference>
<dbReference type="InterPro" id="IPR019264">
    <property type="entry name" value="DUF2179"/>
</dbReference>
<feature type="transmembrane region" description="Helical" evidence="6">
    <location>
        <begin position="52"/>
        <end position="70"/>
    </location>
</feature>
<evidence type="ECO:0000313" key="8">
    <source>
        <dbReference type="EMBL" id="NEZ47492.1"/>
    </source>
</evidence>
<dbReference type="Proteomes" id="UP000473885">
    <property type="component" value="Unassembled WGS sequence"/>
</dbReference>
<keyword evidence="9" id="KW-1185">Reference proteome</keyword>
<organism evidence="8 9">
    <name type="scientific">Clostridium niameyense</name>
    <dbReference type="NCBI Taxonomy" id="1622073"/>
    <lineage>
        <taxon>Bacteria</taxon>
        <taxon>Bacillati</taxon>
        <taxon>Bacillota</taxon>
        <taxon>Clostridia</taxon>
        <taxon>Eubacteriales</taxon>
        <taxon>Clostridiaceae</taxon>
        <taxon>Clostridium</taxon>
    </lineage>
</organism>
<dbReference type="PANTHER" id="PTHR33545">
    <property type="entry name" value="UPF0750 MEMBRANE PROTEIN YITT-RELATED"/>
    <property type="match status" value="1"/>
</dbReference>
<dbReference type="PANTHER" id="PTHR33545:SF5">
    <property type="entry name" value="UPF0750 MEMBRANE PROTEIN YITT"/>
    <property type="match status" value="1"/>
</dbReference>
<accession>A0A6M0RBE4</accession>
<feature type="domain" description="DUF2179" evidence="7">
    <location>
        <begin position="222"/>
        <end position="275"/>
    </location>
</feature>
<dbReference type="InterPro" id="IPR003740">
    <property type="entry name" value="YitT"/>
</dbReference>
<evidence type="ECO:0000256" key="4">
    <source>
        <dbReference type="ARBA" id="ARBA00022989"/>
    </source>
</evidence>
<evidence type="ECO:0000256" key="3">
    <source>
        <dbReference type="ARBA" id="ARBA00022692"/>
    </source>
</evidence>
<feature type="transmembrane region" description="Helical" evidence="6">
    <location>
        <begin position="107"/>
        <end position="126"/>
    </location>
</feature>
<keyword evidence="3 6" id="KW-0812">Transmembrane</keyword>
<keyword evidence="5 6" id="KW-0472">Membrane</keyword>
<dbReference type="EMBL" id="SXDP01000008">
    <property type="protein sequence ID" value="NEZ47492.1"/>
    <property type="molecule type" value="Genomic_DNA"/>
</dbReference>
<dbReference type="CDD" id="cd16380">
    <property type="entry name" value="YitT_C"/>
    <property type="match status" value="1"/>
</dbReference>
<keyword evidence="4 6" id="KW-1133">Transmembrane helix</keyword>
<dbReference type="InterPro" id="IPR051461">
    <property type="entry name" value="UPF0750_membrane"/>
</dbReference>
<dbReference type="RefSeq" id="WP_050608060.1">
    <property type="nucleotide sequence ID" value="NZ_CABKUB010000006.1"/>
</dbReference>
<name>A0A6M0RBE4_9CLOT</name>
<evidence type="ECO:0000256" key="1">
    <source>
        <dbReference type="ARBA" id="ARBA00004651"/>
    </source>
</evidence>
<dbReference type="PIRSF" id="PIRSF006483">
    <property type="entry name" value="Membrane_protein_YitT"/>
    <property type="match status" value="1"/>
</dbReference>
<dbReference type="AlphaFoldDB" id="A0A6M0RBE4"/>
<protein>
    <submittedName>
        <fullName evidence="8">YitT family protein</fullName>
    </submittedName>
</protein>
<evidence type="ECO:0000256" key="6">
    <source>
        <dbReference type="SAM" id="Phobius"/>
    </source>
</evidence>
<feature type="transmembrane region" description="Helical" evidence="6">
    <location>
        <begin position="77"/>
        <end position="95"/>
    </location>
</feature>
<proteinExistence type="predicted"/>
<evidence type="ECO:0000259" key="7">
    <source>
        <dbReference type="Pfam" id="PF10035"/>
    </source>
</evidence>
<dbReference type="Pfam" id="PF10035">
    <property type="entry name" value="DUF2179"/>
    <property type="match status" value="1"/>
</dbReference>
<reference evidence="8 9" key="1">
    <citation type="submission" date="2019-04" db="EMBL/GenBank/DDBJ databases">
        <title>Genome sequencing of Clostridium botulinum Groups I-IV and Clostridium butyricum.</title>
        <authorList>
            <person name="Brunt J."/>
            <person name="Van Vliet A.H.M."/>
            <person name="Stringer S.C."/>
            <person name="Carter A.T."/>
            <person name="Peck M.W."/>
        </authorList>
    </citation>
    <scope>NUCLEOTIDE SEQUENCE [LARGE SCALE GENOMIC DNA]</scope>
    <source>
        <strain evidence="8 9">IFR 18/094</strain>
    </source>
</reference>
<comment type="subcellular location">
    <subcellularLocation>
        <location evidence="1">Cell membrane</location>
        <topology evidence="1">Multi-pass membrane protein</topology>
    </subcellularLocation>
</comment>
<comment type="caution">
    <text evidence="8">The sequence shown here is derived from an EMBL/GenBank/DDBJ whole genome shotgun (WGS) entry which is preliminary data.</text>
</comment>
<feature type="transmembrane region" description="Helical" evidence="6">
    <location>
        <begin position="12"/>
        <end position="32"/>
    </location>
</feature>
<sequence length="283" mass="30720">MIFKKENLKRLLLVMMGSLIYAIGVNMFLIPHKLLSGGVAGIAIMLQYVTNIQSGYFILLVNIPIFLIAFKEVDLDFGIFSFIGMITMSTFLILTKDYTSFYKMNDVLLSCICGGVLSGAGMGLIFRNRASQGGTDIISVLVKRKLGIKISTMDFIINCIVVTIGAILGSFEVAVYTIISMFVKSQVMGKVIEGFDGKKILFAVTKNDIKIKDSLLDKLGVGATIIYGEGAYTGAELKIIYCVMTAQQIVKAKKIIEDIDKSAVISVSNATECQGGGFKAATF</sequence>
<feature type="transmembrane region" description="Helical" evidence="6">
    <location>
        <begin position="155"/>
        <end position="179"/>
    </location>
</feature>
<evidence type="ECO:0000256" key="5">
    <source>
        <dbReference type="ARBA" id="ARBA00023136"/>
    </source>
</evidence>
<gene>
    <name evidence="8" type="ORF">FDF74_09840</name>
</gene>
<evidence type="ECO:0000256" key="2">
    <source>
        <dbReference type="ARBA" id="ARBA00022475"/>
    </source>
</evidence>
<dbReference type="Gene3D" id="3.30.70.120">
    <property type="match status" value="1"/>
</dbReference>
<dbReference type="Pfam" id="PF02588">
    <property type="entry name" value="YitT_membrane"/>
    <property type="match status" value="1"/>
</dbReference>
<evidence type="ECO:0000313" key="9">
    <source>
        <dbReference type="Proteomes" id="UP000473885"/>
    </source>
</evidence>
<dbReference type="GO" id="GO:0005886">
    <property type="term" value="C:plasma membrane"/>
    <property type="evidence" value="ECO:0007669"/>
    <property type="project" value="UniProtKB-SubCell"/>
</dbReference>
<keyword evidence="2" id="KW-1003">Cell membrane</keyword>
<dbReference type="OrthoDB" id="3180973at2"/>